<protein>
    <submittedName>
        <fullName evidence="2">Uncharacterized protein</fullName>
    </submittedName>
</protein>
<evidence type="ECO:0000256" key="1">
    <source>
        <dbReference type="SAM" id="Phobius"/>
    </source>
</evidence>
<organism evidence="2 3">
    <name type="scientific">Bifidobacterium merycicum</name>
    <dbReference type="NCBI Taxonomy" id="78345"/>
    <lineage>
        <taxon>Bacteria</taxon>
        <taxon>Bacillati</taxon>
        <taxon>Actinomycetota</taxon>
        <taxon>Actinomycetes</taxon>
        <taxon>Bifidobacteriales</taxon>
        <taxon>Bifidobacteriaceae</taxon>
        <taxon>Bifidobacterium</taxon>
    </lineage>
</organism>
<dbReference type="STRING" id="78345.BMERY_0485"/>
<reference evidence="2 3" key="1">
    <citation type="submission" date="2014-03" db="EMBL/GenBank/DDBJ databases">
        <title>Genomics of Bifidobacteria.</title>
        <authorList>
            <person name="Ventura M."/>
            <person name="Milani C."/>
            <person name="Lugli G.A."/>
        </authorList>
    </citation>
    <scope>NUCLEOTIDE SEQUENCE [LARGE SCALE GENOMIC DNA]</scope>
    <source>
        <strain evidence="2 3">LMG 11341</strain>
    </source>
</reference>
<dbReference type="eggNOG" id="ENOG5031KGE">
    <property type="taxonomic scope" value="Bacteria"/>
</dbReference>
<dbReference type="CDD" id="cd12087">
    <property type="entry name" value="TM_EGFR-like"/>
    <property type="match status" value="1"/>
</dbReference>
<sequence>MSVNLAINAVNTMNPAARLAASAMNLAVNTDDLRPAESIDLATPLIIAGVLGVLLAMALIAGAVILSRPRRSHDKPQPRGAHLSDTAKTQWHVRIDDVLARYHAGTIDRETAFIELAAICRGIASAHTGRDLRAHTLADIRREPRNPATRTGLDTLRMTIAALYPPEFADAAVDTHAREVSVDDAAGWASTLVERWGR</sequence>
<keyword evidence="1" id="KW-1133">Transmembrane helix</keyword>
<dbReference type="OrthoDB" id="3240329at2"/>
<dbReference type="Proteomes" id="UP000029060">
    <property type="component" value="Unassembled WGS sequence"/>
</dbReference>
<gene>
    <name evidence="2" type="ORF">BMERY_0485</name>
</gene>
<evidence type="ECO:0000313" key="2">
    <source>
        <dbReference type="EMBL" id="KFI68998.1"/>
    </source>
</evidence>
<feature type="transmembrane region" description="Helical" evidence="1">
    <location>
        <begin position="41"/>
        <end position="66"/>
    </location>
</feature>
<keyword evidence="1" id="KW-0812">Transmembrane</keyword>
<accession>A0A087BD98</accession>
<evidence type="ECO:0000313" key="3">
    <source>
        <dbReference type="Proteomes" id="UP000029060"/>
    </source>
</evidence>
<name>A0A087BD98_9BIFI</name>
<dbReference type="EMBL" id="JGZC01000010">
    <property type="protein sequence ID" value="KFI68998.1"/>
    <property type="molecule type" value="Genomic_DNA"/>
</dbReference>
<proteinExistence type="predicted"/>
<keyword evidence="3" id="KW-1185">Reference proteome</keyword>
<dbReference type="RefSeq" id="WP_051915247.1">
    <property type="nucleotide sequence ID" value="NZ_CAMGZS010000018.1"/>
</dbReference>
<keyword evidence="1" id="KW-0472">Membrane</keyword>
<comment type="caution">
    <text evidence="2">The sequence shown here is derived from an EMBL/GenBank/DDBJ whole genome shotgun (WGS) entry which is preliminary data.</text>
</comment>
<dbReference type="AlphaFoldDB" id="A0A087BD98"/>